<comment type="caution">
    <text evidence="7">The sequence shown here is derived from an EMBL/GenBank/DDBJ whole genome shotgun (WGS) entry which is preliminary data.</text>
</comment>
<dbReference type="GO" id="GO:0005506">
    <property type="term" value="F:iron ion binding"/>
    <property type="evidence" value="ECO:0007669"/>
    <property type="project" value="InterPro"/>
</dbReference>
<dbReference type="Pfam" id="PF00067">
    <property type="entry name" value="p450"/>
    <property type="match status" value="1"/>
</dbReference>
<comment type="similarity">
    <text evidence="6">Belongs to the cytochrome P450 family.</text>
</comment>
<keyword evidence="6" id="KW-0503">Monooxygenase</keyword>
<evidence type="ECO:0008006" key="9">
    <source>
        <dbReference type="Google" id="ProtNLM"/>
    </source>
</evidence>
<evidence type="ECO:0000256" key="6">
    <source>
        <dbReference type="RuleBase" id="RU000461"/>
    </source>
</evidence>
<keyword evidence="8" id="KW-1185">Reference proteome</keyword>
<dbReference type="PROSITE" id="PS00086">
    <property type="entry name" value="CYTOCHROME_P450"/>
    <property type="match status" value="1"/>
</dbReference>
<proteinExistence type="inferred from homology"/>
<dbReference type="PRINTS" id="PR00385">
    <property type="entry name" value="P450"/>
</dbReference>
<evidence type="ECO:0000256" key="2">
    <source>
        <dbReference type="ARBA" id="ARBA00022692"/>
    </source>
</evidence>
<dbReference type="Proteomes" id="UP001188597">
    <property type="component" value="Unassembled WGS sequence"/>
</dbReference>
<dbReference type="InterPro" id="IPR051103">
    <property type="entry name" value="Plant_metabolite_P450s"/>
</dbReference>
<dbReference type="GO" id="GO:0016709">
    <property type="term" value="F:oxidoreductase activity, acting on paired donors, with incorporation or reduction of molecular oxygen, NAD(P)H as one donor, and incorporation of one atom of oxygen"/>
    <property type="evidence" value="ECO:0007669"/>
    <property type="project" value="TreeGrafter"/>
</dbReference>
<dbReference type="AlphaFoldDB" id="A0AA89AMX7"/>
<accession>A0AA89AMX7</accession>
<reference evidence="7" key="1">
    <citation type="submission" date="2022-12" db="EMBL/GenBank/DDBJ databases">
        <title>Draft genome assemblies for two species of Escallonia (Escalloniales).</title>
        <authorList>
            <person name="Chanderbali A."/>
            <person name="Dervinis C."/>
            <person name="Anghel I."/>
            <person name="Soltis D."/>
            <person name="Soltis P."/>
            <person name="Zapata F."/>
        </authorList>
    </citation>
    <scope>NUCLEOTIDE SEQUENCE</scope>
    <source>
        <strain evidence="7">UCBG64.0493</strain>
        <tissue evidence="7">Leaf</tissue>
    </source>
</reference>
<keyword evidence="6" id="KW-0349">Heme</keyword>
<evidence type="ECO:0000256" key="1">
    <source>
        <dbReference type="ARBA" id="ARBA00004167"/>
    </source>
</evidence>
<sequence>MYVQDVFASGTDTPAITTEWALAELINQPSTLGKDRLVEESNVTNLPYLQAIIKGHFRLLPFGSGRRGCPGTLIALLVIQASLAAMIQSFEWKVGSEGNGSVDMEEGTGLTLPILWFDFQLLGSIHFHN</sequence>
<evidence type="ECO:0000313" key="8">
    <source>
        <dbReference type="Proteomes" id="UP001188597"/>
    </source>
</evidence>
<dbReference type="InterPro" id="IPR036396">
    <property type="entry name" value="Cyt_P450_sf"/>
</dbReference>
<evidence type="ECO:0000256" key="5">
    <source>
        <dbReference type="ARBA" id="ARBA00023136"/>
    </source>
</evidence>
<dbReference type="PANTHER" id="PTHR24298:SF491">
    <property type="entry name" value="CYTOCHROME P450 93A2"/>
    <property type="match status" value="1"/>
</dbReference>
<dbReference type="PANTHER" id="PTHR24298">
    <property type="entry name" value="FLAVONOID 3'-MONOOXYGENASE-RELATED"/>
    <property type="match status" value="1"/>
</dbReference>
<evidence type="ECO:0000313" key="7">
    <source>
        <dbReference type="EMBL" id="KAK3008475.1"/>
    </source>
</evidence>
<keyword evidence="3 6" id="KW-0479">Metal-binding</keyword>
<evidence type="ECO:0000256" key="3">
    <source>
        <dbReference type="ARBA" id="ARBA00022723"/>
    </source>
</evidence>
<dbReference type="SUPFAM" id="SSF48264">
    <property type="entry name" value="Cytochrome P450"/>
    <property type="match status" value="1"/>
</dbReference>
<keyword evidence="6" id="KW-0560">Oxidoreductase</keyword>
<organism evidence="7 8">
    <name type="scientific">Escallonia herrerae</name>
    <dbReference type="NCBI Taxonomy" id="1293975"/>
    <lineage>
        <taxon>Eukaryota</taxon>
        <taxon>Viridiplantae</taxon>
        <taxon>Streptophyta</taxon>
        <taxon>Embryophyta</taxon>
        <taxon>Tracheophyta</taxon>
        <taxon>Spermatophyta</taxon>
        <taxon>Magnoliopsida</taxon>
        <taxon>eudicotyledons</taxon>
        <taxon>Gunneridae</taxon>
        <taxon>Pentapetalae</taxon>
        <taxon>asterids</taxon>
        <taxon>campanulids</taxon>
        <taxon>Escalloniales</taxon>
        <taxon>Escalloniaceae</taxon>
        <taxon>Escallonia</taxon>
    </lineage>
</organism>
<dbReference type="InterPro" id="IPR001128">
    <property type="entry name" value="Cyt_P450"/>
</dbReference>
<protein>
    <recommendedName>
        <fullName evidence="9">Cytochrome P450</fullName>
    </recommendedName>
</protein>
<evidence type="ECO:0000256" key="4">
    <source>
        <dbReference type="ARBA" id="ARBA00022989"/>
    </source>
</evidence>
<name>A0AA89AMX7_9ASTE</name>
<comment type="subcellular location">
    <subcellularLocation>
        <location evidence="1">Membrane</location>
        <topology evidence="1">Single-pass membrane protein</topology>
    </subcellularLocation>
</comment>
<keyword evidence="2" id="KW-0812">Transmembrane</keyword>
<dbReference type="GO" id="GO:0016020">
    <property type="term" value="C:membrane"/>
    <property type="evidence" value="ECO:0007669"/>
    <property type="project" value="UniProtKB-SubCell"/>
</dbReference>
<dbReference type="GO" id="GO:0020037">
    <property type="term" value="F:heme binding"/>
    <property type="evidence" value="ECO:0007669"/>
    <property type="project" value="InterPro"/>
</dbReference>
<dbReference type="Gene3D" id="1.10.630.10">
    <property type="entry name" value="Cytochrome P450"/>
    <property type="match status" value="2"/>
</dbReference>
<keyword evidence="4" id="KW-1133">Transmembrane helix</keyword>
<dbReference type="EMBL" id="JAVXUP010001747">
    <property type="protein sequence ID" value="KAK3008475.1"/>
    <property type="molecule type" value="Genomic_DNA"/>
</dbReference>
<gene>
    <name evidence="7" type="ORF">RJ639_015282</name>
</gene>
<keyword evidence="6" id="KW-0408">Iron</keyword>
<keyword evidence="5" id="KW-0472">Membrane</keyword>
<dbReference type="InterPro" id="IPR017972">
    <property type="entry name" value="Cyt_P450_CS"/>
</dbReference>